<evidence type="ECO:0000313" key="3">
    <source>
        <dbReference type="Proteomes" id="UP001215827"/>
    </source>
</evidence>
<dbReference type="SUPFAM" id="SSF54427">
    <property type="entry name" value="NTF2-like"/>
    <property type="match status" value="1"/>
</dbReference>
<gene>
    <name evidence="2" type="ORF">P7228_09555</name>
</gene>
<dbReference type="EMBL" id="CP121106">
    <property type="protein sequence ID" value="WFL76244.1"/>
    <property type="molecule type" value="Genomic_DNA"/>
</dbReference>
<proteinExistence type="predicted"/>
<dbReference type="Gene3D" id="3.10.450.50">
    <property type="match status" value="1"/>
</dbReference>
<dbReference type="InterPro" id="IPR037401">
    <property type="entry name" value="SnoaL-like"/>
</dbReference>
<dbReference type="RefSeq" id="WP_278015010.1">
    <property type="nucleotide sequence ID" value="NZ_CP121106.1"/>
</dbReference>
<feature type="domain" description="SnoaL-like" evidence="1">
    <location>
        <begin position="33"/>
        <end position="138"/>
    </location>
</feature>
<sequence length="166" mass="18718">MRTAVTLVAALALAGCQFDQDEGIGQEVAEELVDRYYAKFQQPGFLIDDLMKFYSPDIAFVDPTYEIVMNGESEFRETYAELGTAQSNYRNIKWDIAEVVTSGDKVVIYGNWSGTFHHCPFEVAFTTYWKLENGLIVEQRDFFAAPAFDRQVGWDPATASATCAKH</sequence>
<reference evidence="2 3" key="1">
    <citation type="submission" date="2023-03" db="EMBL/GenBank/DDBJ databases">
        <title>Altererythrobacter sp. CAU 1644 isolated from sand.</title>
        <authorList>
            <person name="Kim W."/>
        </authorList>
    </citation>
    <scope>NUCLEOTIDE SEQUENCE [LARGE SCALE GENOMIC DNA]</scope>
    <source>
        <strain evidence="2 3">CAU 1644</strain>
    </source>
</reference>
<evidence type="ECO:0000259" key="1">
    <source>
        <dbReference type="Pfam" id="PF12680"/>
    </source>
</evidence>
<keyword evidence="3" id="KW-1185">Reference proteome</keyword>
<evidence type="ECO:0000313" key="2">
    <source>
        <dbReference type="EMBL" id="WFL76244.1"/>
    </source>
</evidence>
<dbReference type="Proteomes" id="UP001215827">
    <property type="component" value="Chromosome"/>
</dbReference>
<dbReference type="PROSITE" id="PS51257">
    <property type="entry name" value="PROKAR_LIPOPROTEIN"/>
    <property type="match status" value="1"/>
</dbReference>
<protein>
    <submittedName>
        <fullName evidence="2">Nuclear transport factor 2 family protein</fullName>
    </submittedName>
</protein>
<dbReference type="InterPro" id="IPR032710">
    <property type="entry name" value="NTF2-like_dom_sf"/>
</dbReference>
<name>A0ABY8FMI7_9SPHN</name>
<accession>A0ABY8FMI7</accession>
<dbReference type="Pfam" id="PF12680">
    <property type="entry name" value="SnoaL_2"/>
    <property type="match status" value="1"/>
</dbReference>
<organism evidence="2 3">
    <name type="scientific">Altererythrobacter arenosus</name>
    <dbReference type="NCBI Taxonomy" id="3032592"/>
    <lineage>
        <taxon>Bacteria</taxon>
        <taxon>Pseudomonadati</taxon>
        <taxon>Pseudomonadota</taxon>
        <taxon>Alphaproteobacteria</taxon>
        <taxon>Sphingomonadales</taxon>
        <taxon>Erythrobacteraceae</taxon>
        <taxon>Altererythrobacter</taxon>
    </lineage>
</organism>